<dbReference type="PANTHER" id="PTHR11071:SF561">
    <property type="entry name" value="PEPTIDYL-PROLYL CIS-TRANS ISOMERASE D-RELATED"/>
    <property type="match status" value="1"/>
</dbReference>
<dbReference type="EnsemblMetazoa" id="CLYHEMT004186.1">
    <property type="protein sequence ID" value="CLYHEMP004186.1"/>
    <property type="gene ID" value="CLYHEMG004186"/>
</dbReference>
<dbReference type="SUPFAM" id="SSF50891">
    <property type="entry name" value="Cyclophilin-like"/>
    <property type="match status" value="1"/>
</dbReference>
<accession>A0A7M5TZW3</accession>
<dbReference type="PRINTS" id="PR00153">
    <property type="entry name" value="CSAPPISMRASE"/>
</dbReference>
<organism evidence="2 3">
    <name type="scientific">Clytia hemisphaerica</name>
    <dbReference type="NCBI Taxonomy" id="252671"/>
    <lineage>
        <taxon>Eukaryota</taxon>
        <taxon>Metazoa</taxon>
        <taxon>Cnidaria</taxon>
        <taxon>Hydrozoa</taxon>
        <taxon>Hydroidolina</taxon>
        <taxon>Leptothecata</taxon>
        <taxon>Obeliida</taxon>
        <taxon>Clytiidae</taxon>
        <taxon>Clytia</taxon>
    </lineage>
</organism>
<dbReference type="GO" id="GO:0003755">
    <property type="term" value="F:peptidyl-prolyl cis-trans isomerase activity"/>
    <property type="evidence" value="ECO:0007669"/>
    <property type="project" value="InterPro"/>
</dbReference>
<dbReference type="Gene3D" id="2.40.100.10">
    <property type="entry name" value="Cyclophilin-like"/>
    <property type="match status" value="1"/>
</dbReference>
<dbReference type="PANTHER" id="PTHR11071">
    <property type="entry name" value="PEPTIDYL-PROLYL CIS-TRANS ISOMERASE"/>
    <property type="match status" value="1"/>
</dbReference>
<dbReference type="PROSITE" id="PS50072">
    <property type="entry name" value="CSA_PPIASE_2"/>
    <property type="match status" value="1"/>
</dbReference>
<evidence type="ECO:0000259" key="1">
    <source>
        <dbReference type="PROSITE" id="PS50072"/>
    </source>
</evidence>
<protein>
    <recommendedName>
        <fullName evidence="1">PPIase cyclophilin-type domain-containing protein</fullName>
    </recommendedName>
</protein>
<evidence type="ECO:0000313" key="2">
    <source>
        <dbReference type="EnsemblMetazoa" id="CLYHEMP004186.1"/>
    </source>
</evidence>
<evidence type="ECO:0000313" key="3">
    <source>
        <dbReference type="Proteomes" id="UP000594262"/>
    </source>
</evidence>
<dbReference type="InterPro" id="IPR029000">
    <property type="entry name" value="Cyclophilin-like_dom_sf"/>
</dbReference>
<sequence>MGAEKHKIWVYGMVTDLKFHKAKVTAEGSYQKKPNEVDPPIVKSMLEHEWLEFIDDYKKSSGGSLMSYTETTLVTVNGNEFVGRADDFIIFCSQHYEFKDLRPEPLFEAMARMEYEELLQSRKHDLVHFDIRVGEEEIGKMLIELYNDMVPTTCANFKQLCIGDRKSVIKNDPTPWHLKYENSVFHRVVKNGWIQGGDIIHGSGDNGWSIYGETFEDENYSVLHSKRGIVGMANKGRHSNSSQFYITFQPAPWMDCQYVAFGQVIEGLDTLAKMEALDTYNERPLNICKISNCGVVDIKKWVDSM</sequence>
<dbReference type="RefSeq" id="XP_066929411.1">
    <property type="nucleotide sequence ID" value="XM_067073310.1"/>
</dbReference>
<dbReference type="GO" id="GO:0005737">
    <property type="term" value="C:cytoplasm"/>
    <property type="evidence" value="ECO:0007669"/>
    <property type="project" value="TreeGrafter"/>
</dbReference>
<reference evidence="2" key="1">
    <citation type="submission" date="2021-01" db="UniProtKB">
        <authorList>
            <consortium name="EnsemblMetazoa"/>
        </authorList>
    </citation>
    <scope>IDENTIFICATION</scope>
</reference>
<dbReference type="FunFam" id="2.40.100.10:FF:000048">
    <property type="entry name" value="Peptidyl-prolyl cis-trans isomerase"/>
    <property type="match status" value="1"/>
</dbReference>
<dbReference type="GeneID" id="136816966"/>
<dbReference type="InterPro" id="IPR002130">
    <property type="entry name" value="Cyclophilin-type_PPIase_dom"/>
</dbReference>
<proteinExistence type="predicted"/>
<dbReference type="AlphaFoldDB" id="A0A7M5TZW3"/>
<dbReference type="OrthoDB" id="408413at2759"/>
<name>A0A7M5TZW3_9CNID</name>
<feature type="domain" description="PPIase cyclophilin-type" evidence="1">
    <location>
        <begin position="128"/>
        <end position="295"/>
    </location>
</feature>
<keyword evidence="3" id="KW-1185">Reference proteome</keyword>
<dbReference type="Pfam" id="PF00160">
    <property type="entry name" value="Pro_isomerase"/>
    <property type="match status" value="1"/>
</dbReference>
<dbReference type="Proteomes" id="UP000594262">
    <property type="component" value="Unplaced"/>
</dbReference>